<dbReference type="InterPro" id="IPR029057">
    <property type="entry name" value="PRTase-like"/>
</dbReference>
<dbReference type="AlphaFoldDB" id="A0A7X4KLP0"/>
<dbReference type="EMBL" id="WWCU01000006">
    <property type="protein sequence ID" value="MYN07258.1"/>
    <property type="molecule type" value="Genomic_DNA"/>
</dbReference>
<feature type="domain" description="Phosphoribosyltransferase" evidence="2">
    <location>
        <begin position="162"/>
        <end position="255"/>
    </location>
</feature>
<comment type="caution">
    <text evidence="4">The sequence shown here is derived from an EMBL/GenBank/DDBJ whole genome shotgun (WGS) entry which is preliminary data.</text>
</comment>
<dbReference type="SUPFAM" id="SSF53271">
    <property type="entry name" value="PRTase-like"/>
    <property type="match status" value="1"/>
</dbReference>
<dbReference type="PANTHER" id="PTHR47505:SF1">
    <property type="entry name" value="DNA UTILIZATION PROTEIN YHGH"/>
    <property type="match status" value="1"/>
</dbReference>
<keyword evidence="5" id="KW-1185">Reference proteome</keyword>
<dbReference type="RefSeq" id="WP_161071622.1">
    <property type="nucleotide sequence ID" value="NZ_CP086370.1"/>
</dbReference>
<dbReference type="PANTHER" id="PTHR47505">
    <property type="entry name" value="DNA UTILIZATION PROTEIN YHGH"/>
    <property type="match status" value="1"/>
</dbReference>
<dbReference type="InterPro" id="IPR051910">
    <property type="entry name" value="ComF/GntX_DNA_util-trans"/>
</dbReference>
<organism evidence="4 5">
    <name type="scientific">Pseudoduganella aquatica</name>
    <dbReference type="NCBI Taxonomy" id="2660641"/>
    <lineage>
        <taxon>Bacteria</taxon>
        <taxon>Pseudomonadati</taxon>
        <taxon>Pseudomonadota</taxon>
        <taxon>Betaproteobacteria</taxon>
        <taxon>Burkholderiales</taxon>
        <taxon>Oxalobacteraceae</taxon>
        <taxon>Telluria group</taxon>
        <taxon>Pseudoduganella</taxon>
    </lineage>
</organism>
<evidence type="ECO:0000313" key="4">
    <source>
        <dbReference type="EMBL" id="MYN07258.1"/>
    </source>
</evidence>
<dbReference type="InterPro" id="IPR044005">
    <property type="entry name" value="DZR_2"/>
</dbReference>
<evidence type="ECO:0000259" key="3">
    <source>
        <dbReference type="Pfam" id="PF18912"/>
    </source>
</evidence>
<proteinExistence type="inferred from homology"/>
<sequence length="259" mass="26989">MPNAQSRPAATRPGALSWLPALLARAGHALLPGACVLCGGIAAIGTQTCQPCHAQIFGAMRARCRVCANPLPGAGGAGDAVCGRCLSHPPAFDATVAGADYAMPQDQLVLQLKFGGHLALAALFGRVLAEAALGQPGFIRPAVLCPVPLGPQRLAARGYNQALEIARALGRRLDVTVQPRLAERARDTLAQSLVQPSERRANIAHAFAVPDRALVEGRHIGIVDDVMTSGQTLDELAAALKRHGAARITCLVFARTPPH</sequence>
<name>A0A7X4KLP0_9BURK</name>
<evidence type="ECO:0000313" key="5">
    <source>
        <dbReference type="Proteomes" id="UP000450676"/>
    </source>
</evidence>
<protein>
    <submittedName>
        <fullName evidence="4">ComF family protein</fullName>
    </submittedName>
</protein>
<feature type="domain" description="Double zinc ribbon" evidence="3">
    <location>
        <begin position="28"/>
        <end position="86"/>
    </location>
</feature>
<dbReference type="CDD" id="cd06223">
    <property type="entry name" value="PRTases_typeI"/>
    <property type="match status" value="1"/>
</dbReference>
<accession>A0A7X4KLP0</accession>
<dbReference type="Proteomes" id="UP000450676">
    <property type="component" value="Unassembled WGS sequence"/>
</dbReference>
<reference evidence="4 5" key="1">
    <citation type="submission" date="2019-12" db="EMBL/GenBank/DDBJ databases">
        <title>Novel species isolated from a subtropical stream in China.</title>
        <authorList>
            <person name="Lu H."/>
        </authorList>
    </citation>
    <scope>NUCLEOTIDE SEQUENCE [LARGE SCALE GENOMIC DNA]</scope>
    <source>
        <strain evidence="4 5">FT127W</strain>
    </source>
</reference>
<dbReference type="Gene3D" id="3.40.50.2020">
    <property type="match status" value="1"/>
</dbReference>
<dbReference type="Pfam" id="PF00156">
    <property type="entry name" value="Pribosyltran"/>
    <property type="match status" value="1"/>
</dbReference>
<dbReference type="InterPro" id="IPR000836">
    <property type="entry name" value="PRTase_dom"/>
</dbReference>
<comment type="similarity">
    <text evidence="1">Belongs to the ComF/GntX family.</text>
</comment>
<gene>
    <name evidence="4" type="ORF">GTP77_07890</name>
</gene>
<evidence type="ECO:0000259" key="2">
    <source>
        <dbReference type="Pfam" id="PF00156"/>
    </source>
</evidence>
<dbReference type="Pfam" id="PF18912">
    <property type="entry name" value="DZR_2"/>
    <property type="match status" value="1"/>
</dbReference>
<evidence type="ECO:0000256" key="1">
    <source>
        <dbReference type="ARBA" id="ARBA00008007"/>
    </source>
</evidence>